<comment type="subcellular location">
    <subcellularLocation>
        <location evidence="1">Nucleus</location>
    </subcellularLocation>
</comment>
<dbReference type="GO" id="GO:0005634">
    <property type="term" value="C:nucleus"/>
    <property type="evidence" value="ECO:0007669"/>
    <property type="project" value="UniProtKB-SubCell"/>
</dbReference>
<feature type="domain" description="JmjC" evidence="3">
    <location>
        <begin position="235"/>
        <end position="327"/>
    </location>
</feature>
<comment type="caution">
    <text evidence="4">The sequence shown here is derived from an EMBL/GenBank/DDBJ whole genome shotgun (WGS) entry which is preliminary data.</text>
</comment>
<dbReference type="EMBL" id="CAJJDM010000003">
    <property type="protein sequence ID" value="CAD8044167.1"/>
    <property type="molecule type" value="Genomic_DNA"/>
</dbReference>
<protein>
    <recommendedName>
        <fullName evidence="3">JmjC domain-containing protein</fullName>
    </recommendedName>
</protein>
<evidence type="ECO:0000256" key="1">
    <source>
        <dbReference type="ARBA" id="ARBA00004123"/>
    </source>
</evidence>
<gene>
    <name evidence="4" type="ORF">PPRIM_AZ9-3.1.T0060249</name>
</gene>
<evidence type="ECO:0000259" key="3">
    <source>
        <dbReference type="Pfam" id="PF02373"/>
    </source>
</evidence>
<keyword evidence="2" id="KW-0539">Nucleus</keyword>
<keyword evidence="5" id="KW-1185">Reference proteome</keyword>
<proteinExistence type="predicted"/>
<dbReference type="OMA" id="WITIDKE"/>
<accession>A0A8S1JQN6</accession>
<name>A0A8S1JQN6_PARPR</name>
<dbReference type="InterPro" id="IPR051630">
    <property type="entry name" value="Corepressor-Demethylase"/>
</dbReference>
<dbReference type="AlphaFoldDB" id="A0A8S1JQN6"/>
<organism evidence="4 5">
    <name type="scientific">Paramecium primaurelia</name>
    <dbReference type="NCBI Taxonomy" id="5886"/>
    <lineage>
        <taxon>Eukaryota</taxon>
        <taxon>Sar</taxon>
        <taxon>Alveolata</taxon>
        <taxon>Ciliophora</taxon>
        <taxon>Intramacronucleata</taxon>
        <taxon>Oligohymenophorea</taxon>
        <taxon>Peniculida</taxon>
        <taxon>Parameciidae</taxon>
        <taxon>Paramecium</taxon>
    </lineage>
</organism>
<sequence length="554" mass="65607">MIKYVQDNLQLTLSEKQMLYKNGQIIFEKVKQDGGFIKVYCQKELPQYLIEDNWVDIYKTKIISYEYNQIVNALLIQKPHYCSSTEILDIWNLDSLVWRTSQVYIISVPCEMIEILTMNFTLQQIKQNHGMTKIEVESIIEENNKTIQEMQLSQLIEKIIEDQSSNKISYFTIINLHKKAKEIKHIKNFLPQSIRPQGNNDVLSYMRNEIPSINVPQFEIRYFNNWKSSPKDQICFTQINLNLGPDSCLWITIDKENITEIRQKLIQIEHIDILIEDKIWFKDADYFLLNNIPFRYFVQNKGDLVVLSPGTYSWQKCEGLSINCSWNQATLDENSLKTIIDQQKIFNQLNFISRIPFKNLILDVVIHENSLDQTLLNYLRSELQQFIFEENQNLQVLDQKNSPVFQEKRDKLFCTKCKRELFIYFYEEDQKCLCLICLKEQININNSNIKQKYRFQCLNFLIGSQLSCCNIEFCSNYTGKTKCTIKVDEQQNYKSKVNKKGFIKISSENNNGKNKILEPFTQNVMESSEDENPKRKNKKQDIYKGQQFLKQKKL</sequence>
<dbReference type="Proteomes" id="UP000688137">
    <property type="component" value="Unassembled WGS sequence"/>
</dbReference>
<reference evidence="4" key="1">
    <citation type="submission" date="2021-01" db="EMBL/GenBank/DDBJ databases">
        <authorList>
            <consortium name="Genoscope - CEA"/>
            <person name="William W."/>
        </authorList>
    </citation>
    <scope>NUCLEOTIDE SEQUENCE</scope>
</reference>
<dbReference type="InterPro" id="IPR003347">
    <property type="entry name" value="JmjC_dom"/>
</dbReference>
<dbReference type="Pfam" id="PF02373">
    <property type="entry name" value="JmjC"/>
    <property type="match status" value="1"/>
</dbReference>
<evidence type="ECO:0000313" key="4">
    <source>
        <dbReference type="EMBL" id="CAD8044167.1"/>
    </source>
</evidence>
<dbReference type="PANTHER" id="PTHR14017">
    <property type="entry name" value="LYSINE-SPECIFIC DEMETHYLASE"/>
    <property type="match status" value="1"/>
</dbReference>
<evidence type="ECO:0000313" key="5">
    <source>
        <dbReference type="Proteomes" id="UP000688137"/>
    </source>
</evidence>
<dbReference type="PANTHER" id="PTHR14017:SF28">
    <property type="entry name" value="CHROMOSOME UNDETERMINED SCAFFOLD_98, WHOLE GENOME SHOTGUN SEQUENCE"/>
    <property type="match status" value="1"/>
</dbReference>
<evidence type="ECO:0000256" key="2">
    <source>
        <dbReference type="ARBA" id="ARBA00023242"/>
    </source>
</evidence>